<evidence type="ECO:0000313" key="2">
    <source>
        <dbReference type="EMBL" id="CAA9459243.1"/>
    </source>
</evidence>
<organism evidence="2">
    <name type="scientific">uncultured Rubrobacteraceae bacterium</name>
    <dbReference type="NCBI Taxonomy" id="349277"/>
    <lineage>
        <taxon>Bacteria</taxon>
        <taxon>Bacillati</taxon>
        <taxon>Actinomycetota</taxon>
        <taxon>Rubrobacteria</taxon>
        <taxon>Rubrobacterales</taxon>
        <taxon>Rubrobacteraceae</taxon>
        <taxon>environmental samples</taxon>
    </lineage>
</organism>
<proteinExistence type="predicted"/>
<feature type="non-terminal residue" evidence="2">
    <location>
        <position position="1"/>
    </location>
</feature>
<protein>
    <submittedName>
        <fullName evidence="2">Uncharacterized protein</fullName>
    </submittedName>
</protein>
<dbReference type="AlphaFoldDB" id="A0A6J4R0L3"/>
<name>A0A6J4R0L3_9ACTN</name>
<gene>
    <name evidence="2" type="ORF">AVDCRST_MAG37-3499</name>
</gene>
<reference evidence="2" key="1">
    <citation type="submission" date="2020-02" db="EMBL/GenBank/DDBJ databases">
        <authorList>
            <person name="Meier V. D."/>
        </authorList>
    </citation>
    <scope>NUCLEOTIDE SEQUENCE</scope>
    <source>
        <strain evidence="2">AVDCRST_MAG37</strain>
    </source>
</reference>
<sequence length="92" mass="9800">EAHNFGLDGGPDAGGDDGSRRPRHGAADQGGDEDRGEGKEQRRGEGQGEGRGEKGSSAERRLLCRCLGSRASCWHPSDRWRAGSPQGYPPEV</sequence>
<feature type="non-terminal residue" evidence="2">
    <location>
        <position position="92"/>
    </location>
</feature>
<accession>A0A6J4R0L3</accession>
<evidence type="ECO:0000256" key="1">
    <source>
        <dbReference type="SAM" id="MobiDB-lite"/>
    </source>
</evidence>
<feature type="region of interest" description="Disordered" evidence="1">
    <location>
        <begin position="1"/>
        <end position="59"/>
    </location>
</feature>
<dbReference type="EMBL" id="CADCVD010000181">
    <property type="protein sequence ID" value="CAA9459243.1"/>
    <property type="molecule type" value="Genomic_DNA"/>
</dbReference>
<feature type="compositionally biased region" description="Basic and acidic residues" evidence="1">
    <location>
        <begin position="32"/>
        <end position="59"/>
    </location>
</feature>